<dbReference type="GO" id="GO:0071555">
    <property type="term" value="P:cell wall organization"/>
    <property type="evidence" value="ECO:0007669"/>
    <property type="project" value="UniProtKB-KW"/>
</dbReference>
<evidence type="ECO:0000259" key="12">
    <source>
        <dbReference type="Pfam" id="PF00905"/>
    </source>
</evidence>
<evidence type="ECO:0000256" key="1">
    <source>
        <dbReference type="ARBA" id="ARBA00004167"/>
    </source>
</evidence>
<name>A0A4R1QZW8_9FIRM</name>
<dbReference type="STRING" id="1469948.GCA_000732725_01264"/>
<keyword evidence="15" id="KW-1185">Reference proteome</keyword>
<dbReference type="InterPro" id="IPR036138">
    <property type="entry name" value="PBP_dimer_sf"/>
</dbReference>
<gene>
    <name evidence="14" type="ORF">EDD76_106226</name>
</gene>
<reference evidence="14 15" key="1">
    <citation type="submission" date="2019-03" db="EMBL/GenBank/DDBJ databases">
        <title>Genomic Encyclopedia of Type Strains, Phase IV (KMG-IV): sequencing the most valuable type-strain genomes for metagenomic binning, comparative biology and taxonomic classification.</title>
        <authorList>
            <person name="Goeker M."/>
        </authorList>
    </citation>
    <scope>NUCLEOTIDE SEQUENCE [LARGE SCALE GENOMIC DNA]</scope>
    <source>
        <strain evidence="14 15">DSM 100556</strain>
    </source>
</reference>
<dbReference type="EMBL" id="SLUO01000006">
    <property type="protein sequence ID" value="TCL58573.1"/>
    <property type="molecule type" value="Genomic_DNA"/>
</dbReference>
<evidence type="ECO:0000256" key="9">
    <source>
        <dbReference type="ARBA" id="ARBA00023136"/>
    </source>
</evidence>
<feature type="domain" description="Penicillin-binding protein transpeptidase" evidence="12">
    <location>
        <begin position="620"/>
        <end position="933"/>
    </location>
</feature>
<dbReference type="InterPro" id="IPR001460">
    <property type="entry name" value="PCN-bd_Tpept"/>
</dbReference>
<dbReference type="GO" id="GO:0009252">
    <property type="term" value="P:peptidoglycan biosynthetic process"/>
    <property type="evidence" value="ECO:0007669"/>
    <property type="project" value="UniProtKB-KW"/>
</dbReference>
<evidence type="ECO:0000256" key="11">
    <source>
        <dbReference type="SAM" id="Phobius"/>
    </source>
</evidence>
<evidence type="ECO:0000259" key="13">
    <source>
        <dbReference type="Pfam" id="PF03717"/>
    </source>
</evidence>
<keyword evidence="8 11" id="KW-1133">Transmembrane helix</keyword>
<dbReference type="SUPFAM" id="SSF56601">
    <property type="entry name" value="beta-lactamase/transpeptidase-like"/>
    <property type="match status" value="1"/>
</dbReference>
<evidence type="ECO:0000256" key="3">
    <source>
        <dbReference type="ARBA" id="ARBA00007171"/>
    </source>
</evidence>
<dbReference type="GO" id="GO:0071972">
    <property type="term" value="F:peptidoglycan L,D-transpeptidase activity"/>
    <property type="evidence" value="ECO:0007669"/>
    <property type="project" value="TreeGrafter"/>
</dbReference>
<comment type="similarity">
    <text evidence="3">Belongs to the transpeptidase family.</text>
</comment>
<keyword evidence="10" id="KW-0961">Cell wall biogenesis/degradation</keyword>
<evidence type="ECO:0000313" key="15">
    <source>
        <dbReference type="Proteomes" id="UP000295718"/>
    </source>
</evidence>
<feature type="transmembrane region" description="Helical" evidence="11">
    <location>
        <begin position="20"/>
        <end position="39"/>
    </location>
</feature>
<accession>A0A4R1QZW8</accession>
<evidence type="ECO:0000256" key="7">
    <source>
        <dbReference type="ARBA" id="ARBA00022984"/>
    </source>
</evidence>
<keyword evidence="7" id="KW-0573">Peptidoglycan synthesis</keyword>
<comment type="caution">
    <text evidence="14">The sequence shown here is derived from an EMBL/GenBank/DDBJ whole genome shotgun (WGS) entry which is preliminary data.</text>
</comment>
<evidence type="ECO:0000256" key="10">
    <source>
        <dbReference type="ARBA" id="ARBA00023316"/>
    </source>
</evidence>
<keyword evidence="5 11" id="KW-0812">Transmembrane</keyword>
<evidence type="ECO:0000256" key="8">
    <source>
        <dbReference type="ARBA" id="ARBA00022989"/>
    </source>
</evidence>
<keyword evidence="9 11" id="KW-0472">Membrane</keyword>
<dbReference type="GO" id="GO:0005886">
    <property type="term" value="C:plasma membrane"/>
    <property type="evidence" value="ECO:0007669"/>
    <property type="project" value="UniProtKB-SubCell"/>
</dbReference>
<sequence length="960" mass="107251">MFSRFQHLKENLLNAVNIRLLILSSLFIALGALMIYRVFDLQIVKGENYLNDFRLKTTKTRTLASTRGNIYDRNGNYLAYNELAYNVTIEDVYESGKTKNANLNDTIYRLIQMIEKNGDSVVNDFNIILDNDGNYAFTVEDRQLMRFLADIYGYTTIDEMMEKGYKHATKTAAEVVDDLCKTDRFGIGTYADPDDSKSFVPGMGYTKEEILKLLTIRYALSTNSFQKYIATTVAYNVSEETVAVVMENTGELDGVDVAEDTVRKYVDSVYFSQIIGYTGKVSQEELNVLQEQNSKYDLNDTVGKSGIEYSMEAQLQGTKGSEDVVVDNMGKVIETSNRLEPIAGNDLFLTIDKDLQETIYDILESKLASILLTKIRNIKEYKPGENSSSSDILIPIDDVYFALLNNNIIDMNNFSGKGAGENEKAVYESFLVKKEVVMNTLRQELTETKTPYENLSLEYQVYESFITSMLNSNSVIMESEIDKSDSTYKAWVTDEVISLNEYLNYVISKNWVDVTKLDLGSQYSNSDEIYAQLLEYIFKNIDNNSGFNKKIYKYMIRNNDISGRQICSILLEQKLVEVGEEELERFNSGHLSPYDFMLNRIGNLDITPAQLALDPHSASSVVTDVNTGEVLALVSYPGYDNNRMANGVDADYFSSLLNDLSTPMINYATYQKTAPGSTFKMVTATAGLMEGVINTSSTIVCTGTFDKIDPPPHCWIWPRGSHGALTVSGGIRNSCNSFFYEVGYRLGTLGDRYVPDIGLQKLTQYADLYGLTETSGVEIEESQPQVSDEDAVRSAIGQGTNNYTTVGLARYVTTVANSGTCYNLTLLDKLTDHNKNTLEDYSAEVRNTIDMDASYWDSIHSGMRAVVEAKSYYSGLGVNVAGKTGTAQESKSRPNHALFVCYAPYENPEIAIATRVANGYTSDYAAQIAKDVIQYYYDLVDEEDITGTAEALTGGSINTD</sequence>
<dbReference type="Pfam" id="PF03717">
    <property type="entry name" value="PBP_dimer"/>
    <property type="match status" value="1"/>
</dbReference>
<dbReference type="Gene3D" id="3.40.710.10">
    <property type="entry name" value="DD-peptidase/beta-lactamase superfamily"/>
    <property type="match status" value="1"/>
</dbReference>
<dbReference type="PANTHER" id="PTHR30627">
    <property type="entry name" value="PEPTIDOGLYCAN D,D-TRANSPEPTIDASE"/>
    <property type="match status" value="1"/>
</dbReference>
<evidence type="ECO:0000256" key="4">
    <source>
        <dbReference type="ARBA" id="ARBA00022475"/>
    </source>
</evidence>
<dbReference type="GO" id="GO:0008658">
    <property type="term" value="F:penicillin binding"/>
    <property type="evidence" value="ECO:0007669"/>
    <property type="project" value="InterPro"/>
</dbReference>
<proteinExistence type="inferred from homology"/>
<feature type="domain" description="Penicillin-binding protein dimerisation" evidence="13">
    <location>
        <begin position="64"/>
        <end position="336"/>
    </location>
</feature>
<evidence type="ECO:0000256" key="2">
    <source>
        <dbReference type="ARBA" id="ARBA00004236"/>
    </source>
</evidence>
<dbReference type="InterPro" id="IPR005311">
    <property type="entry name" value="PBP_dimer"/>
</dbReference>
<dbReference type="PANTHER" id="PTHR30627:SF2">
    <property type="entry name" value="PEPTIDOGLYCAN D,D-TRANSPEPTIDASE MRDA"/>
    <property type="match status" value="1"/>
</dbReference>
<keyword evidence="4" id="KW-1003">Cell membrane</keyword>
<dbReference type="Gene3D" id="3.90.1310.10">
    <property type="entry name" value="Penicillin-binding protein 2a (Domain 2)"/>
    <property type="match status" value="2"/>
</dbReference>
<keyword evidence="6" id="KW-0133">Cell shape</keyword>
<dbReference type="InterPro" id="IPR050515">
    <property type="entry name" value="Beta-lactam/transpept"/>
</dbReference>
<dbReference type="SUPFAM" id="SSF56519">
    <property type="entry name" value="Penicillin binding protein dimerisation domain"/>
    <property type="match status" value="1"/>
</dbReference>
<dbReference type="Gene3D" id="3.30.1390.30">
    <property type="entry name" value="Penicillin-binding protein 2a, domain 3"/>
    <property type="match status" value="1"/>
</dbReference>
<organism evidence="14 15">
    <name type="scientific">Kineothrix alysoides</name>
    <dbReference type="NCBI Taxonomy" id="1469948"/>
    <lineage>
        <taxon>Bacteria</taxon>
        <taxon>Bacillati</taxon>
        <taxon>Bacillota</taxon>
        <taxon>Clostridia</taxon>
        <taxon>Lachnospirales</taxon>
        <taxon>Lachnospiraceae</taxon>
        <taxon>Kineothrix</taxon>
    </lineage>
</organism>
<dbReference type="AlphaFoldDB" id="A0A4R1QZW8"/>
<protein>
    <submittedName>
        <fullName evidence="14">Penicillin-binding protein 2</fullName>
    </submittedName>
</protein>
<dbReference type="Proteomes" id="UP000295718">
    <property type="component" value="Unassembled WGS sequence"/>
</dbReference>
<evidence type="ECO:0000256" key="5">
    <source>
        <dbReference type="ARBA" id="ARBA00022692"/>
    </source>
</evidence>
<evidence type="ECO:0000256" key="6">
    <source>
        <dbReference type="ARBA" id="ARBA00022960"/>
    </source>
</evidence>
<dbReference type="GO" id="GO:0008360">
    <property type="term" value="P:regulation of cell shape"/>
    <property type="evidence" value="ECO:0007669"/>
    <property type="project" value="UniProtKB-KW"/>
</dbReference>
<comment type="subcellular location">
    <subcellularLocation>
        <location evidence="2">Cell membrane</location>
    </subcellularLocation>
    <subcellularLocation>
        <location evidence="1">Membrane</location>
        <topology evidence="1">Single-pass membrane protein</topology>
    </subcellularLocation>
</comment>
<dbReference type="InterPro" id="IPR012338">
    <property type="entry name" value="Beta-lactam/transpept-like"/>
</dbReference>
<evidence type="ECO:0000313" key="14">
    <source>
        <dbReference type="EMBL" id="TCL58573.1"/>
    </source>
</evidence>
<dbReference type="Pfam" id="PF00905">
    <property type="entry name" value="Transpeptidase"/>
    <property type="match status" value="1"/>
</dbReference>